<organism evidence="1 2">
    <name type="scientific">Lithospermum erythrorhizon</name>
    <name type="common">Purple gromwell</name>
    <name type="synonym">Lithospermum officinale var. erythrorhizon</name>
    <dbReference type="NCBI Taxonomy" id="34254"/>
    <lineage>
        <taxon>Eukaryota</taxon>
        <taxon>Viridiplantae</taxon>
        <taxon>Streptophyta</taxon>
        <taxon>Embryophyta</taxon>
        <taxon>Tracheophyta</taxon>
        <taxon>Spermatophyta</taxon>
        <taxon>Magnoliopsida</taxon>
        <taxon>eudicotyledons</taxon>
        <taxon>Gunneridae</taxon>
        <taxon>Pentapetalae</taxon>
        <taxon>asterids</taxon>
        <taxon>lamiids</taxon>
        <taxon>Boraginales</taxon>
        <taxon>Boraginaceae</taxon>
        <taxon>Boraginoideae</taxon>
        <taxon>Lithospermeae</taxon>
        <taxon>Lithospermum</taxon>
    </lineage>
</organism>
<accession>A0AAV3NL09</accession>
<sequence length="153" mass="16988">MDAPNLSINRCTTSRYPSMELGGSLWNHFSTCRDKLLGNALTYTSSSFDQKDSWESNDLRWLLGSPKPLNVLNFDILNPHGILACLILSENGKRVLCFTGPRPGVISFKSAFNSSTCFCNSVLLLPLVSRLVEGNRPTACLGERRLPFFDLSL</sequence>
<protein>
    <submittedName>
        <fullName evidence="1">Uncharacterized protein</fullName>
    </submittedName>
</protein>
<gene>
    <name evidence="1" type="ORF">LIER_00156</name>
</gene>
<reference evidence="1 2" key="1">
    <citation type="submission" date="2024-01" db="EMBL/GenBank/DDBJ databases">
        <title>The complete chloroplast genome sequence of Lithospermum erythrorhizon: insights into the phylogenetic relationship among Boraginaceae species and the maternal lineages of purple gromwells.</title>
        <authorList>
            <person name="Okada T."/>
            <person name="Watanabe K."/>
        </authorList>
    </citation>
    <scope>NUCLEOTIDE SEQUENCE [LARGE SCALE GENOMIC DNA]</scope>
</reference>
<dbReference type="AlphaFoldDB" id="A0AAV3NL09"/>
<dbReference type="Proteomes" id="UP001454036">
    <property type="component" value="Unassembled WGS sequence"/>
</dbReference>
<keyword evidence="2" id="KW-1185">Reference proteome</keyword>
<evidence type="ECO:0000313" key="1">
    <source>
        <dbReference type="EMBL" id="GAA0138402.1"/>
    </source>
</evidence>
<name>A0AAV3NL09_LITER</name>
<proteinExistence type="predicted"/>
<dbReference type="EMBL" id="BAABME010000010">
    <property type="protein sequence ID" value="GAA0138402.1"/>
    <property type="molecule type" value="Genomic_DNA"/>
</dbReference>
<evidence type="ECO:0000313" key="2">
    <source>
        <dbReference type="Proteomes" id="UP001454036"/>
    </source>
</evidence>
<comment type="caution">
    <text evidence="1">The sequence shown here is derived from an EMBL/GenBank/DDBJ whole genome shotgun (WGS) entry which is preliminary data.</text>
</comment>